<protein>
    <submittedName>
        <fullName evidence="1">Uncharacterized protein</fullName>
    </submittedName>
</protein>
<name>A0A7W7Z2J4_9BRAD</name>
<evidence type="ECO:0000313" key="1">
    <source>
        <dbReference type="EMBL" id="MBB5046855.1"/>
    </source>
</evidence>
<dbReference type="Proteomes" id="UP000542353">
    <property type="component" value="Unassembled WGS sequence"/>
</dbReference>
<dbReference type="RefSeq" id="WP_184256156.1">
    <property type="nucleotide sequence ID" value="NZ_JACHIH010000007.1"/>
</dbReference>
<dbReference type="AlphaFoldDB" id="A0A7W7Z2J4"/>
<proteinExistence type="predicted"/>
<organism evidence="1 2">
    <name type="scientific">Rhodopseudomonas rhenobacensis</name>
    <dbReference type="NCBI Taxonomy" id="87461"/>
    <lineage>
        <taxon>Bacteria</taxon>
        <taxon>Pseudomonadati</taxon>
        <taxon>Pseudomonadota</taxon>
        <taxon>Alphaproteobacteria</taxon>
        <taxon>Hyphomicrobiales</taxon>
        <taxon>Nitrobacteraceae</taxon>
        <taxon>Rhodopseudomonas</taxon>
    </lineage>
</organism>
<evidence type="ECO:0000313" key="2">
    <source>
        <dbReference type="Proteomes" id="UP000542353"/>
    </source>
</evidence>
<keyword evidence="2" id="KW-1185">Reference proteome</keyword>
<accession>A0A7W7Z2J4</accession>
<dbReference type="EMBL" id="JACHIH010000007">
    <property type="protein sequence ID" value="MBB5046855.1"/>
    <property type="molecule type" value="Genomic_DNA"/>
</dbReference>
<reference evidence="1 2" key="1">
    <citation type="submission" date="2020-08" db="EMBL/GenBank/DDBJ databases">
        <title>Genomic Encyclopedia of Type Strains, Phase IV (KMG-IV): sequencing the most valuable type-strain genomes for metagenomic binning, comparative biology and taxonomic classification.</title>
        <authorList>
            <person name="Goeker M."/>
        </authorList>
    </citation>
    <scope>NUCLEOTIDE SEQUENCE [LARGE SCALE GENOMIC DNA]</scope>
    <source>
        <strain evidence="1 2">DSM 12706</strain>
    </source>
</reference>
<sequence length="208" mass="22171">MIIYTMTQETKTALVAALRAHGTDPLATCGLGRIRRDDDALATEGIVAAWPADADGMYRIALDDKSGLLAWRCYMLAEIAAGRGRLADRDDYESALGISTVPAFEYVCAAAKGRGVRPCRDADHDFWSSGTSWVVNPDRAREPKGRFSGSAWRGRADTHRALAGAGLALPGRNVWSPVATALFVQPRPAPAPVAMAAEDDAAICDLVA</sequence>
<gene>
    <name evidence="1" type="ORF">HNR60_001604</name>
</gene>
<comment type="caution">
    <text evidence="1">The sequence shown here is derived from an EMBL/GenBank/DDBJ whole genome shotgun (WGS) entry which is preliminary data.</text>
</comment>